<dbReference type="FunFam" id="2.60.40.10:FF:000193">
    <property type="entry name" value="Myelin protein zero-like 1 like"/>
    <property type="match status" value="1"/>
</dbReference>
<evidence type="ECO:0000256" key="1">
    <source>
        <dbReference type="ARBA" id="ARBA00004479"/>
    </source>
</evidence>
<dbReference type="InterPro" id="IPR013106">
    <property type="entry name" value="Ig_V-set"/>
</dbReference>
<feature type="chain" id="PRO_5035929975" evidence="12">
    <location>
        <begin position="17"/>
        <end position="302"/>
    </location>
</feature>
<evidence type="ECO:0000256" key="5">
    <source>
        <dbReference type="ARBA" id="ARBA00022989"/>
    </source>
</evidence>
<feature type="region of interest" description="Disordered" evidence="10">
    <location>
        <begin position="231"/>
        <end position="259"/>
    </location>
</feature>
<keyword evidence="3 11" id="KW-0812">Transmembrane</keyword>
<evidence type="ECO:0000259" key="13">
    <source>
        <dbReference type="PROSITE" id="PS50835"/>
    </source>
</evidence>
<dbReference type="GO" id="GO:0005925">
    <property type="term" value="C:focal adhesion"/>
    <property type="evidence" value="ECO:0007669"/>
    <property type="project" value="TreeGrafter"/>
</dbReference>
<dbReference type="EMBL" id="JAHGAV010000175">
    <property type="protein sequence ID" value="KAG6929482.1"/>
    <property type="molecule type" value="Genomic_DNA"/>
</dbReference>
<comment type="subcellular location">
    <subcellularLocation>
        <location evidence="1">Membrane</location>
        <topology evidence="1">Single-pass type I membrane protein</topology>
    </subcellularLocation>
</comment>
<keyword evidence="4 12" id="KW-0732">Signal</keyword>
<sequence length="302" mass="33225">MLLWHLVFTGFPGILRMRVAAVCAPSHANLMQLLGLFPTLEILLGQRLGSEAEWSKRLLRTRTLAIRVSALDVKTPEELFVENGTEARLPCTFSSREVISSAASISWSFQPEGGTTPISFFYYSQGNAYPGKDTPFKNRISWAGDLNKKDASVSIANVQFRDNGTYFCDVKNPPDIVVKPGEIRLRVVPRDNLPAFPTGVVVAIAIGVTLVVLLLIAVIVCVIRKKNSKKHYSGCSTSESLMSPIKQAPRKSPSDTEGLVNHVPTRLHQGPVIYAQLDHSGGRHSDKINKSESVVYADIRKN</sequence>
<keyword evidence="9" id="KW-0393">Immunoglobulin domain</keyword>
<keyword evidence="8" id="KW-0325">Glycoprotein</keyword>
<evidence type="ECO:0000256" key="3">
    <source>
        <dbReference type="ARBA" id="ARBA00022692"/>
    </source>
</evidence>
<evidence type="ECO:0000313" key="14">
    <source>
        <dbReference type="EMBL" id="KAG6929482.1"/>
    </source>
</evidence>
<keyword evidence="6 11" id="KW-0472">Membrane</keyword>
<keyword evidence="7" id="KW-1015">Disulfide bond</keyword>
<evidence type="ECO:0000256" key="2">
    <source>
        <dbReference type="ARBA" id="ARBA00007180"/>
    </source>
</evidence>
<feature type="transmembrane region" description="Helical" evidence="11">
    <location>
        <begin position="200"/>
        <end position="223"/>
    </location>
</feature>
<dbReference type="PRINTS" id="PR00213">
    <property type="entry name" value="MYELINP0"/>
</dbReference>
<evidence type="ECO:0000256" key="4">
    <source>
        <dbReference type="ARBA" id="ARBA00022729"/>
    </source>
</evidence>
<dbReference type="InterPro" id="IPR036179">
    <property type="entry name" value="Ig-like_dom_sf"/>
</dbReference>
<dbReference type="InterPro" id="IPR000920">
    <property type="entry name" value="Myelin_P0-rel"/>
</dbReference>
<comment type="similarity">
    <text evidence="2">Belongs to the myelin P0 protein family.</text>
</comment>
<dbReference type="PROSITE" id="PS50835">
    <property type="entry name" value="IG_LIKE"/>
    <property type="match status" value="1"/>
</dbReference>
<feature type="domain" description="Ig-like" evidence="13">
    <location>
        <begin position="38"/>
        <end position="184"/>
    </location>
</feature>
<dbReference type="SMART" id="SM00406">
    <property type="entry name" value="IGv"/>
    <property type="match status" value="1"/>
</dbReference>
<dbReference type="GO" id="GO:0005886">
    <property type="term" value="C:plasma membrane"/>
    <property type="evidence" value="ECO:0007669"/>
    <property type="project" value="TreeGrafter"/>
</dbReference>
<dbReference type="GO" id="GO:0009986">
    <property type="term" value="C:cell surface"/>
    <property type="evidence" value="ECO:0007669"/>
    <property type="project" value="TreeGrafter"/>
</dbReference>
<evidence type="ECO:0000313" key="15">
    <source>
        <dbReference type="Proteomes" id="UP000765507"/>
    </source>
</evidence>
<protein>
    <submittedName>
        <fullName evidence="14">Myelin protein zero like 1</fullName>
    </submittedName>
</protein>
<organism evidence="14 15">
    <name type="scientific">Chelydra serpentina</name>
    <name type="common">Snapping turtle</name>
    <name type="synonym">Testudo serpentina</name>
    <dbReference type="NCBI Taxonomy" id="8475"/>
    <lineage>
        <taxon>Eukaryota</taxon>
        <taxon>Metazoa</taxon>
        <taxon>Chordata</taxon>
        <taxon>Craniata</taxon>
        <taxon>Vertebrata</taxon>
        <taxon>Euteleostomi</taxon>
        <taxon>Archelosauria</taxon>
        <taxon>Testudinata</taxon>
        <taxon>Testudines</taxon>
        <taxon>Cryptodira</taxon>
        <taxon>Durocryptodira</taxon>
        <taxon>Americhelydia</taxon>
        <taxon>Chelydroidea</taxon>
        <taxon>Chelydridae</taxon>
        <taxon>Chelydra</taxon>
    </lineage>
</organism>
<evidence type="ECO:0000256" key="8">
    <source>
        <dbReference type="ARBA" id="ARBA00023180"/>
    </source>
</evidence>
<evidence type="ECO:0000256" key="10">
    <source>
        <dbReference type="SAM" id="MobiDB-lite"/>
    </source>
</evidence>
<evidence type="ECO:0000256" key="12">
    <source>
        <dbReference type="SAM" id="SignalP"/>
    </source>
</evidence>
<accession>A0A8T1SK22</accession>
<evidence type="ECO:0000256" key="6">
    <source>
        <dbReference type="ARBA" id="ARBA00023136"/>
    </source>
</evidence>
<dbReference type="InterPro" id="IPR003599">
    <property type="entry name" value="Ig_sub"/>
</dbReference>
<dbReference type="Pfam" id="PF07686">
    <property type="entry name" value="V-set"/>
    <property type="match status" value="1"/>
</dbReference>
<comment type="caution">
    <text evidence="14">The sequence shown here is derived from an EMBL/GenBank/DDBJ whole genome shotgun (WGS) entry which is preliminary data.</text>
</comment>
<gene>
    <name evidence="14" type="primary">MPZL1</name>
    <name evidence="14" type="ORF">G0U57_005572</name>
</gene>
<reference evidence="14 15" key="1">
    <citation type="journal article" date="2020" name="G3 (Bethesda)">
        <title>Draft Genome of the Common Snapping Turtle, Chelydra serpentina, a Model for Phenotypic Plasticity in Reptiles.</title>
        <authorList>
            <person name="Das D."/>
            <person name="Singh S.K."/>
            <person name="Bierstedt J."/>
            <person name="Erickson A."/>
            <person name="Galli G.L.J."/>
            <person name="Crossley D.A. 2nd"/>
            <person name="Rhen T."/>
        </authorList>
    </citation>
    <scope>NUCLEOTIDE SEQUENCE [LARGE SCALE GENOMIC DNA]</scope>
    <source>
        <strain evidence="14">KW</strain>
    </source>
</reference>
<feature type="signal peptide" evidence="12">
    <location>
        <begin position="1"/>
        <end position="16"/>
    </location>
</feature>
<evidence type="ECO:0000256" key="9">
    <source>
        <dbReference type="ARBA" id="ARBA00023319"/>
    </source>
</evidence>
<keyword evidence="5 11" id="KW-1133">Transmembrane helix</keyword>
<keyword evidence="15" id="KW-1185">Reference proteome</keyword>
<evidence type="ECO:0000256" key="11">
    <source>
        <dbReference type="SAM" id="Phobius"/>
    </source>
</evidence>
<dbReference type="SMART" id="SM00409">
    <property type="entry name" value="IG"/>
    <property type="match status" value="1"/>
</dbReference>
<dbReference type="InterPro" id="IPR007110">
    <property type="entry name" value="Ig-like_dom"/>
</dbReference>
<dbReference type="InterPro" id="IPR013783">
    <property type="entry name" value="Ig-like_fold"/>
</dbReference>
<proteinExistence type="inferred from homology"/>
<evidence type="ECO:0000256" key="7">
    <source>
        <dbReference type="ARBA" id="ARBA00023157"/>
    </source>
</evidence>
<dbReference type="OrthoDB" id="8831214at2759"/>
<dbReference type="AlphaFoldDB" id="A0A8T1SK22"/>
<dbReference type="PANTHER" id="PTHR13869">
    <property type="entry name" value="MYELIN P0 RELATED"/>
    <property type="match status" value="1"/>
</dbReference>
<dbReference type="Proteomes" id="UP000765507">
    <property type="component" value="Unassembled WGS sequence"/>
</dbReference>
<name>A0A8T1SK22_CHESE</name>
<dbReference type="Gene3D" id="2.60.40.10">
    <property type="entry name" value="Immunoglobulins"/>
    <property type="match status" value="1"/>
</dbReference>
<dbReference type="SUPFAM" id="SSF48726">
    <property type="entry name" value="Immunoglobulin"/>
    <property type="match status" value="1"/>
</dbReference>
<dbReference type="PANTHER" id="PTHR13869:SF19">
    <property type="entry name" value="MYELIN PROTEIN ZERO-LIKE PROTEIN 1"/>
    <property type="match status" value="1"/>
</dbReference>